<organism evidence="2 3">
    <name type="scientific">Limnovirga soli</name>
    <dbReference type="NCBI Taxonomy" id="2656915"/>
    <lineage>
        <taxon>Bacteria</taxon>
        <taxon>Pseudomonadati</taxon>
        <taxon>Bacteroidota</taxon>
        <taxon>Chitinophagia</taxon>
        <taxon>Chitinophagales</taxon>
        <taxon>Chitinophagaceae</taxon>
        <taxon>Limnovirga</taxon>
    </lineage>
</organism>
<name>A0A8J8FIF3_9BACT</name>
<keyword evidence="1" id="KW-0732">Signal</keyword>
<keyword evidence="3" id="KW-1185">Reference proteome</keyword>
<evidence type="ECO:0000256" key="1">
    <source>
        <dbReference type="SAM" id="SignalP"/>
    </source>
</evidence>
<reference evidence="2" key="1">
    <citation type="submission" date="2019-10" db="EMBL/GenBank/DDBJ databases">
        <title>Draft genome sequence of Panacibacter sp. KCS-6.</title>
        <authorList>
            <person name="Yim K.J."/>
        </authorList>
    </citation>
    <scope>NUCLEOTIDE SEQUENCE</scope>
    <source>
        <strain evidence="2">KCS-6</strain>
    </source>
</reference>
<dbReference type="Proteomes" id="UP000598971">
    <property type="component" value="Unassembled WGS sequence"/>
</dbReference>
<accession>A0A8J8FIF3</accession>
<dbReference type="AlphaFoldDB" id="A0A8J8FIF3"/>
<evidence type="ECO:0008006" key="4">
    <source>
        <dbReference type="Google" id="ProtNLM"/>
    </source>
</evidence>
<protein>
    <recommendedName>
        <fullName evidence="4">Outer membrane protein beta-barrel domain-containing protein</fullName>
    </recommendedName>
</protein>
<dbReference type="EMBL" id="WHPF01000022">
    <property type="protein sequence ID" value="NNV57942.1"/>
    <property type="molecule type" value="Genomic_DNA"/>
</dbReference>
<dbReference type="RefSeq" id="WP_171609898.1">
    <property type="nucleotide sequence ID" value="NZ_WHPF01000022.1"/>
</dbReference>
<feature type="chain" id="PRO_5035192490" description="Outer membrane protein beta-barrel domain-containing protein" evidence="1">
    <location>
        <begin position="26"/>
        <end position="256"/>
    </location>
</feature>
<proteinExistence type="predicted"/>
<evidence type="ECO:0000313" key="3">
    <source>
        <dbReference type="Proteomes" id="UP000598971"/>
    </source>
</evidence>
<feature type="signal peptide" evidence="1">
    <location>
        <begin position="1"/>
        <end position="25"/>
    </location>
</feature>
<comment type="caution">
    <text evidence="2">The sequence shown here is derived from an EMBL/GenBank/DDBJ whole genome shotgun (WGS) entry which is preliminary data.</text>
</comment>
<evidence type="ECO:0000313" key="2">
    <source>
        <dbReference type="EMBL" id="NNV57942.1"/>
    </source>
</evidence>
<gene>
    <name evidence="2" type="ORF">GD597_20935</name>
</gene>
<sequence>MKYCIKKHLLLLAFVSIAFCSYSQNNDSTKSITHMSGAIGVTNNGISIVPSFSLDKPAVQFNASVGKKRLSFDPDIRFSLAGKPWSMLFWGRYKVVTGSKFNMNVGAHLGLNFKTSPLAINGDTSTTTVTRRYLASEIFPRYSITKNISVGVYYLYSHGLDAGTIGNTHFVTLNTNFSHIKINDQYFLRFNPQLYYLQLDAQAGVYFTSTLTAGKKNCPFTVSSTINKIIHTTIPGKNFVWNASLTYAFNNNYVKQ</sequence>